<organism evidence="1">
    <name type="scientific">marine sediment metagenome</name>
    <dbReference type="NCBI Taxonomy" id="412755"/>
    <lineage>
        <taxon>unclassified sequences</taxon>
        <taxon>metagenomes</taxon>
        <taxon>ecological metagenomes</taxon>
    </lineage>
</organism>
<dbReference type="AlphaFoldDB" id="A0A0F8Y1Y3"/>
<evidence type="ECO:0000313" key="1">
    <source>
        <dbReference type="EMBL" id="KKK75308.1"/>
    </source>
</evidence>
<sequence>MSESLYMMEIEGILQDVSFDLRVALTPPEFKTYVAHRLTSIISDTGVSI</sequence>
<protein>
    <submittedName>
        <fullName evidence="1">Uncharacterized protein</fullName>
    </submittedName>
</protein>
<gene>
    <name evidence="1" type="ORF">LCGC14_2875000</name>
</gene>
<reference evidence="1" key="1">
    <citation type="journal article" date="2015" name="Nature">
        <title>Complex archaea that bridge the gap between prokaryotes and eukaryotes.</title>
        <authorList>
            <person name="Spang A."/>
            <person name="Saw J.H."/>
            <person name="Jorgensen S.L."/>
            <person name="Zaremba-Niedzwiedzka K."/>
            <person name="Martijn J."/>
            <person name="Lind A.E."/>
            <person name="van Eijk R."/>
            <person name="Schleper C."/>
            <person name="Guy L."/>
            <person name="Ettema T.J."/>
        </authorList>
    </citation>
    <scope>NUCLEOTIDE SEQUENCE</scope>
</reference>
<accession>A0A0F8Y1Y3</accession>
<proteinExistence type="predicted"/>
<comment type="caution">
    <text evidence="1">The sequence shown here is derived from an EMBL/GenBank/DDBJ whole genome shotgun (WGS) entry which is preliminary data.</text>
</comment>
<name>A0A0F8Y1Y3_9ZZZZ</name>
<dbReference type="EMBL" id="LAZR01055929">
    <property type="protein sequence ID" value="KKK75308.1"/>
    <property type="molecule type" value="Genomic_DNA"/>
</dbReference>